<feature type="compositionally biased region" description="Polar residues" evidence="1">
    <location>
        <begin position="338"/>
        <end position="364"/>
    </location>
</feature>
<evidence type="ECO:0000313" key="4">
    <source>
        <dbReference type="Proteomes" id="UP000799437"/>
    </source>
</evidence>
<feature type="transmembrane region" description="Helical" evidence="2">
    <location>
        <begin position="128"/>
        <end position="153"/>
    </location>
</feature>
<dbReference type="RefSeq" id="XP_033602425.1">
    <property type="nucleotide sequence ID" value="XM_033746791.1"/>
</dbReference>
<evidence type="ECO:0000313" key="3">
    <source>
        <dbReference type="EMBL" id="KAF2759974.1"/>
    </source>
</evidence>
<feature type="compositionally biased region" description="Basic and acidic residues" evidence="1">
    <location>
        <begin position="324"/>
        <end position="337"/>
    </location>
</feature>
<proteinExistence type="predicted"/>
<dbReference type="AlphaFoldDB" id="A0A6A6WD38"/>
<accession>A0A6A6WD38</accession>
<feature type="transmembrane region" description="Helical" evidence="2">
    <location>
        <begin position="18"/>
        <end position="41"/>
    </location>
</feature>
<keyword evidence="2" id="KW-1133">Transmembrane helix</keyword>
<feature type="transmembrane region" description="Helical" evidence="2">
    <location>
        <begin position="96"/>
        <end position="116"/>
    </location>
</feature>
<name>A0A6A6WD38_9PEZI</name>
<keyword evidence="4" id="KW-1185">Reference proteome</keyword>
<keyword evidence="2" id="KW-0472">Membrane</keyword>
<dbReference type="GeneID" id="54487845"/>
<organism evidence="3 4">
    <name type="scientific">Pseudovirgaria hyperparasitica</name>
    <dbReference type="NCBI Taxonomy" id="470096"/>
    <lineage>
        <taxon>Eukaryota</taxon>
        <taxon>Fungi</taxon>
        <taxon>Dikarya</taxon>
        <taxon>Ascomycota</taxon>
        <taxon>Pezizomycotina</taxon>
        <taxon>Dothideomycetes</taxon>
        <taxon>Dothideomycetes incertae sedis</taxon>
        <taxon>Acrospermales</taxon>
        <taxon>Acrospermaceae</taxon>
        <taxon>Pseudovirgaria</taxon>
    </lineage>
</organism>
<keyword evidence="2" id="KW-0812">Transmembrane</keyword>
<sequence length="418" mass="45745">MDIDIQDVKVTSWYLKGFLAISAVSVFLLLVLGILYLAFTLRHRGLAQRSSTWRIYFPLAVFALLVGYVLSTAAFALLLSRRKILSATHLEFASRAFLLLGHLLLYFTMIEILLGTRNSRQRSQAWSLLARIAYGLTTLVFVSYIIVSTIFQIKGKDALGLELELLVLSKVQAMMLRLATAIFALEIVLHSLMLLIFLPVIALFLAKSRHDRGTSSRAVLVGALLIALVYVLMVASGITPAAIVLSARYQYSLKRKLVIGALAALIRLLALSIILLIRYNMNTSIPSVSGTDTYNPEFEPPMSYITPNAAGPYNTTSPNPESGPHVHFDHSDEDKTHPSTNIGSETGSASPVESDPTNEGTSRPPTAIDARTDPDEAKGDNTEKSPSTLSEDKPQQRADAESSQTHVVIVQRVPTAHS</sequence>
<feature type="transmembrane region" description="Helical" evidence="2">
    <location>
        <begin position="173"/>
        <end position="206"/>
    </location>
</feature>
<gene>
    <name evidence="3" type="ORF">EJ05DRAFT_499164</name>
</gene>
<evidence type="ECO:0000256" key="2">
    <source>
        <dbReference type="SAM" id="Phobius"/>
    </source>
</evidence>
<feature type="compositionally biased region" description="Basic and acidic residues" evidence="1">
    <location>
        <begin position="370"/>
        <end position="383"/>
    </location>
</feature>
<evidence type="ECO:0000256" key="1">
    <source>
        <dbReference type="SAM" id="MobiDB-lite"/>
    </source>
</evidence>
<reference evidence="3" key="1">
    <citation type="journal article" date="2020" name="Stud. Mycol.">
        <title>101 Dothideomycetes genomes: a test case for predicting lifestyles and emergence of pathogens.</title>
        <authorList>
            <person name="Haridas S."/>
            <person name="Albert R."/>
            <person name="Binder M."/>
            <person name="Bloem J."/>
            <person name="Labutti K."/>
            <person name="Salamov A."/>
            <person name="Andreopoulos B."/>
            <person name="Baker S."/>
            <person name="Barry K."/>
            <person name="Bills G."/>
            <person name="Bluhm B."/>
            <person name="Cannon C."/>
            <person name="Castanera R."/>
            <person name="Culley D."/>
            <person name="Daum C."/>
            <person name="Ezra D."/>
            <person name="Gonzalez J."/>
            <person name="Henrissat B."/>
            <person name="Kuo A."/>
            <person name="Liang C."/>
            <person name="Lipzen A."/>
            <person name="Lutzoni F."/>
            <person name="Magnuson J."/>
            <person name="Mondo S."/>
            <person name="Nolan M."/>
            <person name="Ohm R."/>
            <person name="Pangilinan J."/>
            <person name="Park H.-J."/>
            <person name="Ramirez L."/>
            <person name="Alfaro M."/>
            <person name="Sun H."/>
            <person name="Tritt A."/>
            <person name="Yoshinaga Y."/>
            <person name="Zwiers L.-H."/>
            <person name="Turgeon B."/>
            <person name="Goodwin S."/>
            <person name="Spatafora J."/>
            <person name="Crous P."/>
            <person name="Grigoriev I."/>
        </authorList>
    </citation>
    <scope>NUCLEOTIDE SEQUENCE</scope>
    <source>
        <strain evidence="3">CBS 121739</strain>
    </source>
</reference>
<feature type="transmembrane region" description="Helical" evidence="2">
    <location>
        <begin position="218"/>
        <end position="245"/>
    </location>
</feature>
<feature type="region of interest" description="Disordered" evidence="1">
    <location>
        <begin position="299"/>
        <end position="418"/>
    </location>
</feature>
<dbReference type="Proteomes" id="UP000799437">
    <property type="component" value="Unassembled WGS sequence"/>
</dbReference>
<feature type="compositionally biased region" description="Basic and acidic residues" evidence="1">
    <location>
        <begin position="390"/>
        <end position="400"/>
    </location>
</feature>
<dbReference type="EMBL" id="ML996569">
    <property type="protein sequence ID" value="KAF2759974.1"/>
    <property type="molecule type" value="Genomic_DNA"/>
</dbReference>
<protein>
    <submittedName>
        <fullName evidence="3">Uncharacterized protein</fullName>
    </submittedName>
</protein>
<feature type="transmembrane region" description="Helical" evidence="2">
    <location>
        <begin position="53"/>
        <end position="76"/>
    </location>
</feature>
<feature type="transmembrane region" description="Helical" evidence="2">
    <location>
        <begin position="257"/>
        <end position="277"/>
    </location>
</feature>